<evidence type="ECO:0000259" key="1">
    <source>
        <dbReference type="SMART" id="SM00834"/>
    </source>
</evidence>
<sequence>MPIYEYKCSNCGRKIEVIRYDLNSEVCKCGTDMEMRFFPAMIKIKGEGGYPSRRKQIRNTTYQNHPKLEHEVNRVYI</sequence>
<comment type="caution">
    <text evidence="2">The sequence shown here is derived from an EMBL/GenBank/DDBJ whole genome shotgun (WGS) entry which is preliminary data.</text>
</comment>
<dbReference type="SMART" id="SM00834">
    <property type="entry name" value="CxxC_CXXC_SSSS"/>
    <property type="match status" value="1"/>
</dbReference>
<name>A0A0F9E3T1_9ZZZZ</name>
<gene>
    <name evidence="2" type="ORF">LCGC14_2201850</name>
</gene>
<feature type="domain" description="Putative regulatory protein FmdB zinc ribbon" evidence="1">
    <location>
        <begin position="1"/>
        <end position="38"/>
    </location>
</feature>
<dbReference type="EMBL" id="LAZR01029032">
    <property type="protein sequence ID" value="KKL60786.1"/>
    <property type="molecule type" value="Genomic_DNA"/>
</dbReference>
<organism evidence="2">
    <name type="scientific">marine sediment metagenome</name>
    <dbReference type="NCBI Taxonomy" id="412755"/>
    <lineage>
        <taxon>unclassified sequences</taxon>
        <taxon>metagenomes</taxon>
        <taxon>ecological metagenomes</taxon>
    </lineage>
</organism>
<dbReference type="NCBIfam" id="TIGR02605">
    <property type="entry name" value="CxxC_CxxC_SSSS"/>
    <property type="match status" value="1"/>
</dbReference>
<evidence type="ECO:0000313" key="2">
    <source>
        <dbReference type="EMBL" id="KKL60786.1"/>
    </source>
</evidence>
<accession>A0A0F9E3T1</accession>
<reference evidence="2" key="1">
    <citation type="journal article" date="2015" name="Nature">
        <title>Complex archaea that bridge the gap between prokaryotes and eukaryotes.</title>
        <authorList>
            <person name="Spang A."/>
            <person name="Saw J.H."/>
            <person name="Jorgensen S.L."/>
            <person name="Zaremba-Niedzwiedzka K."/>
            <person name="Martijn J."/>
            <person name="Lind A.E."/>
            <person name="van Eijk R."/>
            <person name="Schleper C."/>
            <person name="Guy L."/>
            <person name="Ettema T.J."/>
        </authorList>
    </citation>
    <scope>NUCLEOTIDE SEQUENCE</scope>
</reference>
<proteinExistence type="predicted"/>
<protein>
    <recommendedName>
        <fullName evidence="1">Putative regulatory protein FmdB zinc ribbon domain-containing protein</fullName>
    </recommendedName>
</protein>
<dbReference type="InterPro" id="IPR013429">
    <property type="entry name" value="Regulatory_FmdB_Zinc_ribbon"/>
</dbReference>
<dbReference type="AlphaFoldDB" id="A0A0F9E3T1"/>